<dbReference type="Pfam" id="PF09369">
    <property type="entry name" value="MZB"/>
    <property type="match status" value="1"/>
</dbReference>
<dbReference type="VEuPathDB" id="FungiDB:MGL_2701"/>
<dbReference type="PANTHER" id="PTHR47957:SF3">
    <property type="entry name" value="ATP-DEPENDENT HELICASE HRQ1"/>
    <property type="match status" value="1"/>
</dbReference>
<dbReference type="GO" id="GO:0005634">
    <property type="term" value="C:nucleus"/>
    <property type="evidence" value="ECO:0007669"/>
    <property type="project" value="TreeGrafter"/>
</dbReference>
<feature type="region of interest" description="Disordered" evidence="3">
    <location>
        <begin position="56"/>
        <end position="76"/>
    </location>
</feature>
<dbReference type="InterPro" id="IPR014001">
    <property type="entry name" value="Helicase_ATP-bd"/>
</dbReference>
<dbReference type="SMART" id="SM00490">
    <property type="entry name" value="HELICc"/>
    <property type="match status" value="1"/>
</dbReference>
<gene>
    <name evidence="6" type="ORF">MGL_2701</name>
</gene>
<dbReference type="PROSITE" id="PS51192">
    <property type="entry name" value="HELICASE_ATP_BIND_1"/>
    <property type="match status" value="1"/>
</dbReference>
<keyword evidence="2" id="KW-0067">ATP-binding</keyword>
<dbReference type="GO" id="GO:0006289">
    <property type="term" value="P:nucleotide-excision repair"/>
    <property type="evidence" value="ECO:0007669"/>
    <property type="project" value="TreeGrafter"/>
</dbReference>
<evidence type="ECO:0000259" key="4">
    <source>
        <dbReference type="PROSITE" id="PS51192"/>
    </source>
</evidence>
<evidence type="ECO:0000259" key="5">
    <source>
        <dbReference type="PROSITE" id="PS51194"/>
    </source>
</evidence>
<evidence type="ECO:0000256" key="2">
    <source>
        <dbReference type="ARBA" id="ARBA00022840"/>
    </source>
</evidence>
<evidence type="ECO:0000313" key="6">
    <source>
        <dbReference type="EMBL" id="EDP43105.1"/>
    </source>
</evidence>
<protein>
    <recommendedName>
        <fullName evidence="8">Helicase ATP-binding domain-containing protein</fullName>
    </recommendedName>
</protein>
<dbReference type="Pfam" id="PF22982">
    <property type="entry name" value="WHD_HRQ1"/>
    <property type="match status" value="1"/>
</dbReference>
<evidence type="ECO:0008006" key="8">
    <source>
        <dbReference type="Google" id="ProtNLM"/>
    </source>
</evidence>
<sequence>MTHKQVVPTVDMLQASVRSMTARSLDVQDLARIKALCPDMVHLAYVPTAALRTERAGKRRRTRMDDRDDMYTPPARDENTHTLLFEFLDRDLATDKATSRRYVRSSKPSQEATVQLVSRRNATFTRAVQELLSACETTQEDPIELLKEASIAAVPKPPEETPSISSALTRSSIAEILARLPDMPWWREQIVPGGRRTFPAREPKFGFVEPPLDSDIRDALAAAHGIQQLYTHQALALTLFQHGRHVVVSTGTSSGKSLVYQIPIMHVLATIPSATAMCIFPTKALTQDQLGSLRRLLHHHPSTLGVAVDAYDGDTPADYRRSIREQAGVLFTNPDMLHQAILPHEDRWRRFLQGLRVVVLDELHVYTGTFGTHVALILRRLRRLCAAMGNHSIQFVSCSATIASPTEHMSLLLGIDTQQIELIADDGAPCGKKEWIVWNPPLIDVEEPGQGRVSSYKEVSQLFRHLIREDFLHEGHTHLADRVHAYRSGYAPSDRRKLEHDMAHGHVLGLIATSALELGIDIGVLDAVILFGMPYTSASMWQQAGRAGRRQKDALVVLLGEPFPVDQYYMRHPELVFAPPLINLWVDPSNELLLEAHVQCAAYEMPWSSEDTKYFGERALSIVQRLCVRDQDGFYHLGKSDLISPATNIPIRGARQETYRYVDATSAQLLEEVEVERVYFEAYEGAVFLHQGATYVCQSVHHDARLVLLVRSHVLYHTRPRDLVDVDACETWRMRTLSHSSARACYGRVDIIFRVWGYFKVDRRANILDVVDIETAPLIRHTHGVWLDVPWKIVEALTSHEILASAAIHATEHAVLSLTPLFVASAADDVRTECKVPMRELSGRPTQRKRPSRLIFYDKPGQNAGICTQVFEHLDALLCIALHVLETCECSDGCPRCIETPHCLHENQVSSKRGAMAVLRGLLHRPMFDVWDRCNEVSATKDKNVLLHTLCAPNPVPQRDDARLEHIIEDPAPSHDMILLNVQNSAATKGRPYEQCSSLFFNES</sequence>
<dbReference type="PROSITE" id="PS51194">
    <property type="entry name" value="HELICASE_CTER"/>
    <property type="match status" value="1"/>
</dbReference>
<dbReference type="CDD" id="cd18797">
    <property type="entry name" value="SF2_C_Hrq"/>
    <property type="match status" value="1"/>
</dbReference>
<dbReference type="Gene3D" id="3.40.50.300">
    <property type="entry name" value="P-loop containing nucleotide triphosphate hydrolases"/>
    <property type="match status" value="2"/>
</dbReference>
<dbReference type="SMART" id="SM00487">
    <property type="entry name" value="DEXDc"/>
    <property type="match status" value="1"/>
</dbReference>
<dbReference type="SUPFAM" id="SSF52540">
    <property type="entry name" value="P-loop containing nucleoside triphosphate hydrolases"/>
    <property type="match status" value="2"/>
</dbReference>
<dbReference type="InParanoid" id="A8Q521"/>
<dbReference type="PANTHER" id="PTHR47957">
    <property type="entry name" value="ATP-DEPENDENT HELICASE HRQ1"/>
    <property type="match status" value="1"/>
</dbReference>
<dbReference type="GeneID" id="5854624"/>
<name>A8Q521_MALGO</name>
<dbReference type="EMBL" id="AAYY01000009">
    <property type="protein sequence ID" value="EDP43105.1"/>
    <property type="molecule type" value="Genomic_DNA"/>
</dbReference>
<dbReference type="AlphaFoldDB" id="A8Q521"/>
<dbReference type="Pfam" id="PF00270">
    <property type="entry name" value="DEAD"/>
    <property type="match status" value="1"/>
</dbReference>
<dbReference type="OMA" id="GAVHLHQ"/>
<dbReference type="InterPro" id="IPR011545">
    <property type="entry name" value="DEAD/DEAH_box_helicase_dom"/>
</dbReference>
<organism evidence="6 7">
    <name type="scientific">Malassezia globosa (strain ATCC MYA-4612 / CBS 7966)</name>
    <name type="common">Dandruff-associated fungus</name>
    <dbReference type="NCBI Taxonomy" id="425265"/>
    <lineage>
        <taxon>Eukaryota</taxon>
        <taxon>Fungi</taxon>
        <taxon>Dikarya</taxon>
        <taxon>Basidiomycota</taxon>
        <taxon>Ustilaginomycotina</taxon>
        <taxon>Malasseziomycetes</taxon>
        <taxon>Malasseziales</taxon>
        <taxon>Malasseziaceae</taxon>
        <taxon>Malassezia</taxon>
    </lineage>
</organism>
<dbReference type="RefSeq" id="XP_001730319.1">
    <property type="nucleotide sequence ID" value="XM_001730267.1"/>
</dbReference>
<dbReference type="OrthoDB" id="18781at2759"/>
<dbReference type="InterPro" id="IPR001650">
    <property type="entry name" value="Helicase_C-like"/>
</dbReference>
<dbReference type="GO" id="GO:0003676">
    <property type="term" value="F:nucleic acid binding"/>
    <property type="evidence" value="ECO:0007669"/>
    <property type="project" value="InterPro"/>
</dbReference>
<dbReference type="InterPro" id="IPR055227">
    <property type="entry name" value="HRQ1_WHD"/>
</dbReference>
<evidence type="ECO:0000256" key="1">
    <source>
        <dbReference type="ARBA" id="ARBA00022741"/>
    </source>
</evidence>
<dbReference type="GO" id="GO:0005524">
    <property type="term" value="F:ATP binding"/>
    <property type="evidence" value="ECO:0007669"/>
    <property type="project" value="UniProtKB-KW"/>
</dbReference>
<dbReference type="KEGG" id="mgl:MGL_2701"/>
<dbReference type="GO" id="GO:0036297">
    <property type="term" value="P:interstrand cross-link repair"/>
    <property type="evidence" value="ECO:0007669"/>
    <property type="project" value="TreeGrafter"/>
</dbReference>
<comment type="caution">
    <text evidence="6">The sequence shown here is derived from an EMBL/GenBank/DDBJ whole genome shotgun (WGS) entry which is preliminary data.</text>
</comment>
<reference evidence="6 7" key="1">
    <citation type="journal article" date="2007" name="Proc. Natl. Acad. Sci. U.S.A.">
        <title>Dandruff-associated Malassezia genomes reveal convergent and divergent virulence traits shared with plant and human fungal pathogens.</title>
        <authorList>
            <person name="Xu J."/>
            <person name="Saunders C.W."/>
            <person name="Hu P."/>
            <person name="Grant R.A."/>
            <person name="Boekhout T."/>
            <person name="Kuramae E.E."/>
            <person name="Kronstad J.W."/>
            <person name="Deangelis Y.M."/>
            <person name="Reeder N.L."/>
            <person name="Johnstone K.R."/>
            <person name="Leland M."/>
            <person name="Fieno A.M."/>
            <person name="Begley W.M."/>
            <person name="Sun Y."/>
            <person name="Lacey M.P."/>
            <person name="Chaudhary T."/>
            <person name="Keough T."/>
            <person name="Chu L."/>
            <person name="Sears R."/>
            <person name="Yuan B."/>
            <person name="Dawson T.L.Jr."/>
        </authorList>
    </citation>
    <scope>NUCLEOTIDE SEQUENCE [LARGE SCALE GENOMIC DNA]</scope>
    <source>
        <strain evidence="7">ATCC MYA-4612 / CBS 7966</strain>
    </source>
</reference>
<dbReference type="FunCoup" id="A8Q521">
    <property type="interactions" value="235"/>
</dbReference>
<dbReference type="InterPro" id="IPR018973">
    <property type="entry name" value="MZB"/>
</dbReference>
<dbReference type="CDD" id="cd17923">
    <property type="entry name" value="DEXHc_Hrq1-like"/>
    <property type="match status" value="1"/>
</dbReference>
<keyword evidence="7" id="KW-1185">Reference proteome</keyword>
<dbReference type="GO" id="GO:0043138">
    <property type="term" value="F:3'-5' DNA helicase activity"/>
    <property type="evidence" value="ECO:0007669"/>
    <property type="project" value="TreeGrafter"/>
</dbReference>
<evidence type="ECO:0000313" key="7">
    <source>
        <dbReference type="Proteomes" id="UP000008837"/>
    </source>
</evidence>
<dbReference type="Pfam" id="PF00271">
    <property type="entry name" value="Helicase_C"/>
    <property type="match status" value="1"/>
</dbReference>
<accession>A8Q521</accession>
<dbReference type="Proteomes" id="UP000008837">
    <property type="component" value="Unassembled WGS sequence"/>
</dbReference>
<feature type="domain" description="Helicase C-terminal" evidence="5">
    <location>
        <begin position="431"/>
        <end position="593"/>
    </location>
</feature>
<feature type="domain" description="Helicase ATP-binding" evidence="4">
    <location>
        <begin position="237"/>
        <end position="420"/>
    </location>
</feature>
<dbReference type="InterPro" id="IPR027417">
    <property type="entry name" value="P-loop_NTPase"/>
</dbReference>
<keyword evidence="1" id="KW-0547">Nucleotide-binding</keyword>
<proteinExistence type="predicted"/>
<evidence type="ECO:0000256" key="3">
    <source>
        <dbReference type="SAM" id="MobiDB-lite"/>
    </source>
</evidence>
<feature type="compositionally biased region" description="Basic and acidic residues" evidence="3">
    <location>
        <begin position="63"/>
        <end position="76"/>
    </location>
</feature>